<keyword evidence="5" id="KW-0012">Acyltransferase</keyword>
<comment type="caution">
    <text evidence="5">The sequence shown here is derived from an EMBL/GenBank/DDBJ whole genome shotgun (WGS) entry which is preliminary data.</text>
</comment>
<organism evidence="5 6">
    <name type="scientific">Metabacillus mangrovi</name>
    <dbReference type="NCBI Taxonomy" id="1491830"/>
    <lineage>
        <taxon>Bacteria</taxon>
        <taxon>Bacillati</taxon>
        <taxon>Bacillota</taxon>
        <taxon>Bacilli</taxon>
        <taxon>Bacillales</taxon>
        <taxon>Bacillaceae</taxon>
        <taxon>Metabacillus</taxon>
    </lineage>
</organism>
<keyword evidence="3" id="KW-1133">Transmembrane helix</keyword>
<dbReference type="InterPro" id="IPR052734">
    <property type="entry name" value="Nod_factor_acetyltransferase"/>
</dbReference>
<comment type="subcellular location">
    <subcellularLocation>
        <location evidence="1">Membrane</location>
    </subcellularLocation>
</comment>
<feature type="transmembrane region" description="Helical" evidence="3">
    <location>
        <begin position="107"/>
        <end position="125"/>
    </location>
</feature>
<feature type="transmembrane region" description="Helical" evidence="3">
    <location>
        <begin position="12"/>
        <end position="29"/>
    </location>
</feature>
<evidence type="ECO:0000256" key="2">
    <source>
        <dbReference type="ARBA" id="ARBA00007400"/>
    </source>
</evidence>
<accession>A0A7X2S6V1</accession>
<evidence type="ECO:0000259" key="4">
    <source>
        <dbReference type="Pfam" id="PF01757"/>
    </source>
</evidence>
<feature type="transmembrane region" description="Helical" evidence="3">
    <location>
        <begin position="70"/>
        <end position="92"/>
    </location>
</feature>
<dbReference type="AlphaFoldDB" id="A0A7X2S6V1"/>
<feature type="transmembrane region" description="Helical" evidence="3">
    <location>
        <begin position="185"/>
        <end position="203"/>
    </location>
</feature>
<feature type="transmembrane region" description="Helical" evidence="3">
    <location>
        <begin position="155"/>
        <end position="173"/>
    </location>
</feature>
<feature type="transmembrane region" description="Helical" evidence="3">
    <location>
        <begin position="258"/>
        <end position="276"/>
    </location>
</feature>
<evidence type="ECO:0000313" key="5">
    <source>
        <dbReference type="EMBL" id="MTH54296.1"/>
    </source>
</evidence>
<keyword evidence="5" id="KW-0808">Transferase</keyword>
<proteinExistence type="inferred from homology"/>
<reference evidence="5 6" key="1">
    <citation type="journal article" date="2017" name="Int. J. Syst. Evol. Microbiol.">
        <title>Bacillus mangrovi sp. nov., isolated from a sediment sample from a mangrove forest.</title>
        <authorList>
            <person name="Gupta V."/>
            <person name="Singh P.K."/>
            <person name="Korpole S."/>
            <person name="Tanuku N.R.S."/>
            <person name="Pinnaka A.K."/>
        </authorList>
    </citation>
    <scope>NUCLEOTIDE SEQUENCE [LARGE SCALE GENOMIC DNA]</scope>
    <source>
        <strain evidence="5 6">KCTC 33872</strain>
    </source>
</reference>
<name>A0A7X2S6V1_9BACI</name>
<dbReference type="InterPro" id="IPR002656">
    <property type="entry name" value="Acyl_transf_3_dom"/>
</dbReference>
<dbReference type="PANTHER" id="PTHR37312:SF1">
    <property type="entry name" value="MEMBRANE-BOUND ACYLTRANSFERASE YKRP-RELATED"/>
    <property type="match status" value="1"/>
</dbReference>
<dbReference type="GO" id="GO:0016747">
    <property type="term" value="F:acyltransferase activity, transferring groups other than amino-acyl groups"/>
    <property type="evidence" value="ECO:0007669"/>
    <property type="project" value="InterPro"/>
</dbReference>
<evidence type="ECO:0000256" key="3">
    <source>
        <dbReference type="SAM" id="Phobius"/>
    </source>
</evidence>
<gene>
    <name evidence="5" type="ORF">GKZ89_12870</name>
</gene>
<keyword evidence="3" id="KW-0812">Transmembrane</keyword>
<evidence type="ECO:0000256" key="1">
    <source>
        <dbReference type="ARBA" id="ARBA00004370"/>
    </source>
</evidence>
<comment type="similarity">
    <text evidence="2">Belongs to the acyltransferase 3 family.</text>
</comment>
<sequence length="335" mass="38710">MKTRDSYFDNAKFLLIILVVFGHLIRSFIDNNEVMLHIYKFIYTFHMPAFILVSGYFAKGFKKKGYVGKIAKKLIVPYLIFQGIYSVYYYLIEKQDKLELNPLDPQWSLWFLLSLFFWNLMLFAFTKLNWKAALGLSFLLGIAIGYADFAGNFLSIGRTFVFFPLFLLGFYMKREHFYMLTSAKGRSLSVLVLAVTFSMYFFLEFDFEWLFGSKPYSEFGEVLAAGALIRMTFYIMTVAATLSFLAIVPTRESFFTSWGTRTFYVYLLHGFIINGIRNSPAEEVLQDYQSIAIYALAAIIFTFILSSNAVKTVTEPIVELKATSLKRKLKAIQQT</sequence>
<dbReference type="EMBL" id="WMIB01000013">
    <property type="protein sequence ID" value="MTH54296.1"/>
    <property type="molecule type" value="Genomic_DNA"/>
</dbReference>
<dbReference type="PANTHER" id="PTHR37312">
    <property type="entry name" value="MEMBRANE-BOUND ACYLTRANSFERASE YKRP-RELATED"/>
    <property type="match status" value="1"/>
</dbReference>
<feature type="transmembrane region" description="Helical" evidence="3">
    <location>
        <begin position="132"/>
        <end position="149"/>
    </location>
</feature>
<protein>
    <submittedName>
        <fullName evidence="5">Acyltransferase family protein</fullName>
    </submittedName>
</protein>
<dbReference type="RefSeq" id="WP_155112814.1">
    <property type="nucleotide sequence ID" value="NZ_WMIB01000013.1"/>
</dbReference>
<evidence type="ECO:0000313" key="6">
    <source>
        <dbReference type="Proteomes" id="UP000434639"/>
    </source>
</evidence>
<feature type="transmembrane region" description="Helical" evidence="3">
    <location>
        <begin position="41"/>
        <end position="58"/>
    </location>
</feature>
<dbReference type="Pfam" id="PF01757">
    <property type="entry name" value="Acyl_transf_3"/>
    <property type="match status" value="1"/>
</dbReference>
<feature type="transmembrane region" description="Helical" evidence="3">
    <location>
        <begin position="223"/>
        <end position="246"/>
    </location>
</feature>
<dbReference type="OrthoDB" id="6623990at2"/>
<keyword evidence="3" id="KW-0472">Membrane</keyword>
<feature type="domain" description="Acyltransferase 3" evidence="4">
    <location>
        <begin position="6"/>
        <end position="306"/>
    </location>
</feature>
<dbReference type="Proteomes" id="UP000434639">
    <property type="component" value="Unassembled WGS sequence"/>
</dbReference>
<feature type="transmembrane region" description="Helical" evidence="3">
    <location>
        <begin position="288"/>
        <end position="305"/>
    </location>
</feature>
<keyword evidence="6" id="KW-1185">Reference proteome</keyword>